<feature type="region of interest" description="Disordered" evidence="6">
    <location>
        <begin position="723"/>
        <end position="742"/>
    </location>
</feature>
<feature type="region of interest" description="Disordered" evidence="6">
    <location>
        <begin position="618"/>
        <end position="640"/>
    </location>
</feature>
<feature type="compositionally biased region" description="Low complexity" evidence="6">
    <location>
        <begin position="620"/>
        <end position="635"/>
    </location>
</feature>
<keyword evidence="1" id="KW-0489">Methyltransferase</keyword>
<dbReference type="GO" id="GO:0008168">
    <property type="term" value="F:methyltransferase activity"/>
    <property type="evidence" value="ECO:0007669"/>
    <property type="project" value="UniProtKB-KW"/>
</dbReference>
<evidence type="ECO:0000259" key="8">
    <source>
        <dbReference type="Pfam" id="PF10017"/>
    </source>
</evidence>
<dbReference type="InterPro" id="IPR005532">
    <property type="entry name" value="SUMF_dom"/>
</dbReference>
<dbReference type="OrthoDB" id="659at2759"/>
<feature type="domain" description="DinB-like" evidence="9">
    <location>
        <begin position="370"/>
        <end position="502"/>
    </location>
</feature>
<feature type="domain" description="Histidine-specific methyltransferase SAM-dependent" evidence="8">
    <location>
        <begin position="33"/>
        <end position="340"/>
    </location>
</feature>
<evidence type="ECO:0000259" key="7">
    <source>
        <dbReference type="Pfam" id="PF03781"/>
    </source>
</evidence>
<dbReference type="Pfam" id="PF12867">
    <property type="entry name" value="DinB_2"/>
    <property type="match status" value="1"/>
</dbReference>
<evidence type="ECO:0000313" key="10">
    <source>
        <dbReference type="EMBL" id="PSK59204.1"/>
    </source>
</evidence>
<evidence type="ECO:0000256" key="1">
    <source>
        <dbReference type="ARBA" id="ARBA00022603"/>
    </source>
</evidence>
<feature type="domain" description="Sulfatase-modifying factor enzyme-like" evidence="7">
    <location>
        <begin position="561"/>
        <end position="856"/>
    </location>
</feature>
<dbReference type="InterPro" id="IPR051128">
    <property type="entry name" value="EgtD_Methyltrsf_superfamily"/>
</dbReference>
<dbReference type="InterPro" id="IPR042095">
    <property type="entry name" value="SUMF_sf"/>
</dbReference>
<dbReference type="InterPro" id="IPR017805">
    <property type="entry name" value="SAM_MeTrfase_EasF-type_put"/>
</dbReference>
<evidence type="ECO:0000313" key="11">
    <source>
        <dbReference type="Proteomes" id="UP000243723"/>
    </source>
</evidence>
<dbReference type="Pfam" id="PF03781">
    <property type="entry name" value="FGE-sulfatase"/>
    <property type="match status" value="1"/>
</dbReference>
<evidence type="ECO:0000256" key="3">
    <source>
        <dbReference type="ARBA" id="ARBA00023002"/>
    </source>
</evidence>
<dbReference type="SUPFAM" id="SSF56436">
    <property type="entry name" value="C-type lectin-like"/>
    <property type="match status" value="1"/>
</dbReference>
<dbReference type="InterPro" id="IPR029063">
    <property type="entry name" value="SAM-dependent_MTases_sf"/>
</dbReference>
<protein>
    <submittedName>
        <fullName evidence="10">Ergothioneine biosynthesis protein 1</fullName>
    </submittedName>
</protein>
<organism evidence="10 11">
    <name type="scientific">Elsinoe australis</name>
    <dbReference type="NCBI Taxonomy" id="40998"/>
    <lineage>
        <taxon>Eukaryota</taxon>
        <taxon>Fungi</taxon>
        <taxon>Dikarya</taxon>
        <taxon>Ascomycota</taxon>
        <taxon>Pezizomycotina</taxon>
        <taxon>Dothideomycetes</taxon>
        <taxon>Dothideomycetidae</taxon>
        <taxon>Myriangiales</taxon>
        <taxon>Elsinoaceae</taxon>
        <taxon>Elsinoe</taxon>
    </lineage>
</organism>
<proteinExistence type="predicted"/>
<keyword evidence="3" id="KW-0560">Oxidoreductase</keyword>
<dbReference type="GO" id="GO:0032259">
    <property type="term" value="P:methylation"/>
    <property type="evidence" value="ECO:0007669"/>
    <property type="project" value="UniProtKB-KW"/>
</dbReference>
<dbReference type="Proteomes" id="UP000243723">
    <property type="component" value="Unassembled WGS sequence"/>
</dbReference>
<dbReference type="InterPro" id="IPR016187">
    <property type="entry name" value="CTDL_fold"/>
</dbReference>
<dbReference type="Gene3D" id="3.90.1580.10">
    <property type="entry name" value="paralog of FGE (formylglycine-generating enzyme)"/>
    <property type="match status" value="1"/>
</dbReference>
<dbReference type="Gene3D" id="3.40.50.150">
    <property type="entry name" value="Vaccinia Virus protein VP39"/>
    <property type="match status" value="1"/>
</dbReference>
<evidence type="ECO:0000256" key="6">
    <source>
        <dbReference type="SAM" id="MobiDB-lite"/>
    </source>
</evidence>
<evidence type="ECO:0000256" key="4">
    <source>
        <dbReference type="ARBA" id="ARBA00023004"/>
    </source>
</evidence>
<dbReference type="InterPro" id="IPR024775">
    <property type="entry name" value="DinB-like"/>
</dbReference>
<reference evidence="10 11" key="1">
    <citation type="submission" date="2017-05" db="EMBL/GenBank/DDBJ databases">
        <title>Draft genome sequence of Elsinoe australis.</title>
        <authorList>
            <person name="Cheng Q."/>
        </authorList>
    </citation>
    <scope>NUCLEOTIDE SEQUENCE [LARGE SCALE GENOMIC DNA]</scope>
    <source>
        <strain evidence="10 11">NL1</strain>
    </source>
</reference>
<evidence type="ECO:0000259" key="9">
    <source>
        <dbReference type="Pfam" id="PF12867"/>
    </source>
</evidence>
<keyword evidence="11" id="KW-1185">Reference proteome</keyword>
<dbReference type="STRING" id="40998.A0A2P8AFG3"/>
<accession>A0A2P8AFG3</accession>
<comment type="pathway">
    <text evidence="5">Amino-acid biosynthesis; ergothioneine biosynthesis.</text>
</comment>
<keyword evidence="4" id="KW-0408">Iron</keyword>
<dbReference type="InterPro" id="IPR019257">
    <property type="entry name" value="MeTrfase_dom"/>
</dbReference>
<evidence type="ECO:0000256" key="2">
    <source>
        <dbReference type="ARBA" id="ARBA00022679"/>
    </source>
</evidence>
<sequence>MAPALLEPHELQTTHPSAQIIDIRNGADFVPLEDQIRSGLSVPHGQEKKLPTLLVYDKQGLQLFEKITYLDEYYLTNQEIQVLEKNADRIAERIALRPDSILLELGSGNLRKVRVLLEALERKGTSVSYYALDLSREELERTLAELPLDTYKHVKCFGLWGTYDDGLAWLKQPKNLNRPKTILSLGSSIGNFNRKEAAEFLSQFRDVLGPTDSFLLAIDACTNADKVYHAYNDRHGLTHEFILNGLSQANQLLGYTAFKIADWEVIGEYDTVAGRHHAFVSPKNDVEVEGVHISAGERIRIEESYKYDFDQSEVLFQAAGMSEGVRWTNEDGDYALHLINKPPVQLSTLPEQYASHPVPSLQDFHELWKAWDTVSQDMISEEELLEKPIKLRNACIFYLGHIPAFLDIHLMRATSGGATEPAYYHQIFERGIDPDVDDPEKCHAHSEVPDEYPPIKDMLAYQSRVRKRVLDLFASDKAMQDRKVQRALWLGLEHEIMHLETLLYMLVQSEKTLPPPSTIQPDFEAMAKQAEKATVPNEWFQIPEQQIQIGIDDPDDNSGPEHYMGWDNERPRRSARVGKFEIKGRPITNREYATFLEKTGTSGMPASWTMSEHALNGHANGHVNGHSNGCSNGSSPASPSKAFLSDKSVRTVYGPVSLQFALDWPVSASFDELTACAQYMGGRIPTFEEARSAYRYADTIRQKEAQQSLSPTIPAVNGHLVNDGVEETPPNGQAKPHPAGKASGLNPRDLFVDLTHTNTCFKHWHPTPVSDKGNKLGGQSDMGGLWEWTSTTLEPWQGFQAMDLYPGYTADFFDDKHNIVLGGSWATLPRIAGRKSFVNWYQRNYPYVWAGARLVRDVQ</sequence>
<dbReference type="Pfam" id="PF10017">
    <property type="entry name" value="Methyltransf_33"/>
    <property type="match status" value="1"/>
</dbReference>
<evidence type="ECO:0000256" key="5">
    <source>
        <dbReference type="ARBA" id="ARBA00037882"/>
    </source>
</evidence>
<dbReference type="AlphaFoldDB" id="A0A2P8AFG3"/>
<name>A0A2P8AFG3_9PEZI</name>
<dbReference type="SUPFAM" id="SSF53335">
    <property type="entry name" value="S-adenosyl-L-methionine-dependent methyltransferases"/>
    <property type="match status" value="1"/>
</dbReference>
<gene>
    <name evidence="10" type="ORF">B9Z65_3528</name>
</gene>
<dbReference type="PANTHER" id="PTHR43397:SF1">
    <property type="entry name" value="ERGOTHIONEINE BIOSYNTHESIS PROTEIN 1"/>
    <property type="match status" value="1"/>
</dbReference>
<dbReference type="NCBIfam" id="TIGR03439">
    <property type="entry name" value="methyl_EasF"/>
    <property type="match status" value="1"/>
</dbReference>
<dbReference type="EMBL" id="NHZQ01000010">
    <property type="protein sequence ID" value="PSK59204.1"/>
    <property type="molecule type" value="Genomic_DNA"/>
</dbReference>
<comment type="caution">
    <text evidence="10">The sequence shown here is derived from an EMBL/GenBank/DDBJ whole genome shotgun (WGS) entry which is preliminary data.</text>
</comment>
<dbReference type="PANTHER" id="PTHR43397">
    <property type="entry name" value="ERGOTHIONEINE BIOSYNTHESIS PROTEIN 1"/>
    <property type="match status" value="1"/>
</dbReference>
<keyword evidence="2" id="KW-0808">Transferase</keyword>